<feature type="transmembrane region" description="Helical" evidence="7">
    <location>
        <begin position="12"/>
        <end position="37"/>
    </location>
</feature>
<comment type="subcellular location">
    <subcellularLocation>
        <location evidence="1 7">Cell membrane</location>
        <topology evidence="1 7">Multi-pass membrane protein</topology>
    </subcellularLocation>
</comment>
<sequence length="208" mass="22108">MDINLNLAFGLLLVKAFIMLFVIMDPSGNIPVFMALTKGMSERGRKKELNYAVLVATILLLLFAFLGKIILYVLGITTDSFMIAGGILLLFFSLDLLRGEHKYAASEESGVGVGVGAVPLGTPLLAGPGAITAVMVIIQSHEKFITGAFVVLFAIFSAIIATRLVLGQSERIYQILGKVGSEVLSRVMGIIVAAIAIQFIAGGIKGMF</sequence>
<organism evidence="8">
    <name type="scientific">Candidatus Methanophagaceae archaeon ANME-1 ERB6</name>
    <dbReference type="NCBI Taxonomy" id="2759912"/>
    <lineage>
        <taxon>Archaea</taxon>
        <taxon>Methanobacteriati</taxon>
        <taxon>Methanobacteriota</taxon>
        <taxon>Stenosarchaea group</taxon>
        <taxon>Methanomicrobia</taxon>
        <taxon>Candidatus Methanophagales</taxon>
        <taxon>Candidatus Methanophagaceae</taxon>
    </lineage>
</organism>
<dbReference type="PANTHER" id="PTHR33508">
    <property type="entry name" value="UPF0056 MEMBRANE PROTEIN YHCE"/>
    <property type="match status" value="1"/>
</dbReference>
<dbReference type="NCBIfam" id="TIGR00427">
    <property type="entry name" value="NAAT family transporter"/>
    <property type="match status" value="1"/>
</dbReference>
<dbReference type="InterPro" id="IPR002771">
    <property type="entry name" value="Multi_antbiot-R_MarC"/>
</dbReference>
<dbReference type="GO" id="GO:0005886">
    <property type="term" value="C:plasma membrane"/>
    <property type="evidence" value="ECO:0007669"/>
    <property type="project" value="UniProtKB-SubCell"/>
</dbReference>
<feature type="transmembrane region" description="Helical" evidence="7">
    <location>
        <begin position="144"/>
        <end position="166"/>
    </location>
</feature>
<evidence type="ECO:0000256" key="7">
    <source>
        <dbReference type="RuleBase" id="RU362048"/>
    </source>
</evidence>
<keyword evidence="3" id="KW-1003">Cell membrane</keyword>
<feature type="transmembrane region" description="Helical" evidence="7">
    <location>
        <begin position="49"/>
        <end position="74"/>
    </location>
</feature>
<evidence type="ECO:0000256" key="1">
    <source>
        <dbReference type="ARBA" id="ARBA00004651"/>
    </source>
</evidence>
<gene>
    <name evidence="8" type="ORF">EIAEIAFH_00010</name>
</gene>
<dbReference type="AlphaFoldDB" id="A0A7G9YXX1"/>
<evidence type="ECO:0000313" key="8">
    <source>
        <dbReference type="EMBL" id="QNO52855.1"/>
    </source>
</evidence>
<evidence type="ECO:0000256" key="4">
    <source>
        <dbReference type="ARBA" id="ARBA00022692"/>
    </source>
</evidence>
<accession>A0A7G9YXX1</accession>
<evidence type="ECO:0000256" key="3">
    <source>
        <dbReference type="ARBA" id="ARBA00022475"/>
    </source>
</evidence>
<feature type="transmembrane region" description="Helical" evidence="7">
    <location>
        <begin position="80"/>
        <end position="97"/>
    </location>
</feature>
<evidence type="ECO:0000256" key="5">
    <source>
        <dbReference type="ARBA" id="ARBA00022989"/>
    </source>
</evidence>
<feature type="transmembrane region" description="Helical" evidence="7">
    <location>
        <begin position="187"/>
        <end position="204"/>
    </location>
</feature>
<comment type="similarity">
    <text evidence="2 7">Belongs to the UPF0056 (MarC) family.</text>
</comment>
<keyword evidence="5 7" id="KW-1133">Transmembrane helix</keyword>
<feature type="transmembrane region" description="Helical" evidence="7">
    <location>
        <begin position="109"/>
        <end position="138"/>
    </location>
</feature>
<dbReference type="EMBL" id="MT631523">
    <property type="protein sequence ID" value="QNO52855.1"/>
    <property type="molecule type" value="Genomic_DNA"/>
</dbReference>
<dbReference type="PANTHER" id="PTHR33508:SF1">
    <property type="entry name" value="UPF0056 MEMBRANE PROTEIN YHCE"/>
    <property type="match status" value="1"/>
</dbReference>
<proteinExistence type="inferred from homology"/>
<keyword evidence="4 7" id="KW-0812">Transmembrane</keyword>
<protein>
    <recommendedName>
        <fullName evidence="7">UPF0056 membrane protein</fullName>
    </recommendedName>
</protein>
<name>A0A7G9YXX1_9EURY</name>
<reference evidence="8" key="1">
    <citation type="submission" date="2020-06" db="EMBL/GenBank/DDBJ databases">
        <title>Unique genomic features of the anaerobic methanotrophic archaea.</title>
        <authorList>
            <person name="Chadwick G.L."/>
            <person name="Skennerton C.T."/>
            <person name="Laso-Perez R."/>
            <person name="Leu A.O."/>
            <person name="Speth D.R."/>
            <person name="Yu H."/>
            <person name="Morgan-Lang C."/>
            <person name="Hatzenpichler R."/>
            <person name="Goudeau D."/>
            <person name="Malmstrom R."/>
            <person name="Brazelton W.J."/>
            <person name="Woyke T."/>
            <person name="Hallam S.J."/>
            <person name="Tyson G.W."/>
            <person name="Wegener G."/>
            <person name="Boetius A."/>
            <person name="Orphan V."/>
        </authorList>
    </citation>
    <scope>NUCLEOTIDE SEQUENCE</scope>
</reference>
<evidence type="ECO:0000256" key="2">
    <source>
        <dbReference type="ARBA" id="ARBA00009784"/>
    </source>
</evidence>
<dbReference type="Pfam" id="PF01914">
    <property type="entry name" value="MarC"/>
    <property type="match status" value="1"/>
</dbReference>
<keyword evidence="6 7" id="KW-0472">Membrane</keyword>
<evidence type="ECO:0000256" key="6">
    <source>
        <dbReference type="ARBA" id="ARBA00023136"/>
    </source>
</evidence>